<evidence type="ECO:0000313" key="2">
    <source>
        <dbReference type="EMBL" id="MCG2462792.1"/>
    </source>
</evidence>
<dbReference type="RefSeq" id="WP_317903927.1">
    <property type="nucleotide sequence ID" value="NZ_JAIRBC010000045.1"/>
</dbReference>
<dbReference type="PANTHER" id="PTHR18964:SF149">
    <property type="entry name" value="BIFUNCTIONAL UDP-N-ACETYLGLUCOSAMINE 2-EPIMERASE_N-ACETYLMANNOSAMINE KINASE"/>
    <property type="match status" value="1"/>
</dbReference>
<dbReference type="EMBL" id="JAIRBC010000045">
    <property type="protein sequence ID" value="MCG2462792.1"/>
    <property type="molecule type" value="Genomic_DNA"/>
</dbReference>
<dbReference type="Pfam" id="PF00480">
    <property type="entry name" value="ROK"/>
    <property type="match status" value="1"/>
</dbReference>
<protein>
    <submittedName>
        <fullName evidence="2">ROK family protein</fullName>
    </submittedName>
</protein>
<proteinExistence type="inferred from homology"/>
<comment type="caution">
    <text evidence="2">The sequence shown here is derived from an EMBL/GenBank/DDBJ whole genome shotgun (WGS) entry which is preliminary data.</text>
</comment>
<evidence type="ECO:0000313" key="3">
    <source>
        <dbReference type="Proteomes" id="UP001200642"/>
    </source>
</evidence>
<evidence type="ECO:0000256" key="1">
    <source>
        <dbReference type="ARBA" id="ARBA00006479"/>
    </source>
</evidence>
<organism evidence="2 3">
    <name type="scientific">Cerina litoralis</name>
    <dbReference type="NCBI Taxonomy" id="2874477"/>
    <lineage>
        <taxon>Bacteria</taxon>
        <taxon>Pseudomonadati</taxon>
        <taxon>Bacteroidota</taxon>
        <taxon>Flavobacteriia</taxon>
        <taxon>Flavobacteriales</taxon>
        <taxon>Flavobacteriaceae</taxon>
        <taxon>Cerina</taxon>
    </lineage>
</organism>
<gene>
    <name evidence="2" type="ORF">K8352_18660</name>
</gene>
<dbReference type="InterPro" id="IPR000600">
    <property type="entry name" value="ROK"/>
</dbReference>
<dbReference type="AlphaFoldDB" id="A0AAE3EX90"/>
<dbReference type="InterPro" id="IPR043129">
    <property type="entry name" value="ATPase_NBD"/>
</dbReference>
<accession>A0AAE3EX90</accession>
<dbReference type="Proteomes" id="UP001200642">
    <property type="component" value="Unassembled WGS sequence"/>
</dbReference>
<dbReference type="PANTHER" id="PTHR18964">
    <property type="entry name" value="ROK (REPRESSOR, ORF, KINASE) FAMILY"/>
    <property type="match status" value="1"/>
</dbReference>
<sequence length="309" mass="33908">MRGGIAIGVDIGGSHITSGVVKLDKLHIIPGTTFSNKVDNKGSKESIFNDWSKAINRTISSISIMGNMNIGFAMPGAFQYKTGLAMFEGNDKYEKLFKVSIPVELPKYINTATSPKFRFLNDATSFGVGASTMGSAKNYNKIIAVTLGTGFGSSFITDGVPQVNSEEVPKRGCLWDKPYKEGMGDDYFSTRWCLKRYQEISSIQVQGVKAIAEANDGYSKIVFEEFGANMAEFMIPFLLKYRPGLIVLGGNISKASRFFLPTLQNKISEAGLDVDFEISELMEDAAIIGSAKLFDSQFWNLVKEDLPNL</sequence>
<name>A0AAE3EX90_9FLAO</name>
<comment type="similarity">
    <text evidence="1">Belongs to the ROK (NagC/XylR) family.</text>
</comment>
<reference evidence="2" key="1">
    <citation type="submission" date="2023-02" db="EMBL/GenBank/DDBJ databases">
        <title>Genome of Flavobacteriaceae gen. nov. sp. strain F89.</title>
        <authorList>
            <person name="Wang Y."/>
        </authorList>
    </citation>
    <scope>NUCLEOTIDE SEQUENCE</scope>
    <source>
        <strain evidence="2">F89</strain>
    </source>
</reference>
<keyword evidence="3" id="KW-1185">Reference proteome</keyword>
<dbReference type="SUPFAM" id="SSF53067">
    <property type="entry name" value="Actin-like ATPase domain"/>
    <property type="match status" value="1"/>
</dbReference>
<dbReference type="Gene3D" id="3.30.420.40">
    <property type="match status" value="2"/>
</dbReference>